<protein>
    <recommendedName>
        <fullName evidence="5">DUF2946 domain-containing protein</fullName>
    </recommendedName>
</protein>
<name>A0ABX7LJU7_9CAUL</name>
<gene>
    <name evidence="3" type="ORF">JX001_09900</name>
</gene>
<evidence type="ECO:0008006" key="5">
    <source>
        <dbReference type="Google" id="ProtNLM"/>
    </source>
</evidence>
<evidence type="ECO:0000256" key="2">
    <source>
        <dbReference type="SAM" id="SignalP"/>
    </source>
</evidence>
<evidence type="ECO:0000313" key="3">
    <source>
        <dbReference type="EMBL" id="QSF53135.1"/>
    </source>
</evidence>
<keyword evidence="2" id="KW-0732">Signal</keyword>
<keyword evidence="4" id="KW-1185">Reference proteome</keyword>
<evidence type="ECO:0000313" key="4">
    <source>
        <dbReference type="Proteomes" id="UP000662957"/>
    </source>
</evidence>
<reference evidence="3 4" key="1">
    <citation type="submission" date="2021-02" db="EMBL/GenBank/DDBJ databases">
        <title>Brevundimonas sp. CS1 genome sequence.</title>
        <authorList>
            <person name="Lee K."/>
            <person name="Choi Y.-J."/>
            <person name="Son H.-R."/>
        </authorList>
    </citation>
    <scope>NUCLEOTIDE SEQUENCE [LARGE SCALE GENOMIC DNA]</scope>
    <source>
        <strain evidence="3 4">CS1</strain>
    </source>
</reference>
<organism evidence="3 4">
    <name type="scientific">Brevundimonas fontaquae</name>
    <dbReference type="NCBI Taxonomy" id="2813778"/>
    <lineage>
        <taxon>Bacteria</taxon>
        <taxon>Pseudomonadati</taxon>
        <taxon>Pseudomonadota</taxon>
        <taxon>Alphaproteobacteria</taxon>
        <taxon>Caulobacterales</taxon>
        <taxon>Caulobacteraceae</taxon>
        <taxon>Brevundimonas</taxon>
    </lineage>
</organism>
<evidence type="ECO:0000256" key="1">
    <source>
        <dbReference type="SAM" id="MobiDB-lite"/>
    </source>
</evidence>
<dbReference type="EMBL" id="CP070968">
    <property type="protein sequence ID" value="QSF53135.1"/>
    <property type="molecule type" value="Genomic_DNA"/>
</dbReference>
<feature type="compositionally biased region" description="Polar residues" evidence="1">
    <location>
        <begin position="37"/>
        <end position="47"/>
    </location>
</feature>
<dbReference type="Proteomes" id="UP000662957">
    <property type="component" value="Chromosome"/>
</dbReference>
<feature type="chain" id="PRO_5045973186" description="DUF2946 domain-containing protein" evidence="2">
    <location>
        <begin position="32"/>
        <end position="108"/>
    </location>
</feature>
<sequence>MKMVQSLLLLIGALSVLALGTVGASASPANAAPCHETGQSSPEQTPSHAPKAMKAMVCCVACVAAPTLNPAPISALTLSPARVAAVRAALPAGRLLSPEPGPPRLLIV</sequence>
<accession>A0ABX7LJU7</accession>
<feature type="region of interest" description="Disordered" evidence="1">
    <location>
        <begin position="26"/>
        <end position="48"/>
    </location>
</feature>
<proteinExistence type="predicted"/>
<feature type="signal peptide" evidence="2">
    <location>
        <begin position="1"/>
        <end position="31"/>
    </location>
</feature>